<proteinExistence type="predicted"/>
<keyword evidence="3" id="KW-1185">Reference proteome</keyword>
<sequence length="68" mass="7876">MEEMWQSERRHKEIQARIERLNTDLRKQQTTKGSGVLGVCSQGDSDHADGCGEEYYRAKRGERFFVGI</sequence>
<comment type="caution">
    <text evidence="2">The sequence shown here is derived from an EMBL/GenBank/DDBJ whole genome shotgun (WGS) entry which is preliminary data.</text>
</comment>
<evidence type="ECO:0000313" key="3">
    <source>
        <dbReference type="Proteomes" id="UP001396334"/>
    </source>
</evidence>
<keyword evidence="1" id="KW-0175">Coiled coil</keyword>
<dbReference type="EMBL" id="JBBPBN010000010">
    <property type="protein sequence ID" value="KAK9029967.1"/>
    <property type="molecule type" value="Genomic_DNA"/>
</dbReference>
<evidence type="ECO:0000256" key="1">
    <source>
        <dbReference type="SAM" id="Coils"/>
    </source>
</evidence>
<gene>
    <name evidence="2" type="ORF">V6N11_031406</name>
</gene>
<reference evidence="2 3" key="1">
    <citation type="journal article" date="2024" name="G3 (Bethesda)">
        <title>Genome assembly of Hibiscus sabdariffa L. provides insights into metabolisms of medicinal natural products.</title>
        <authorList>
            <person name="Kim T."/>
        </authorList>
    </citation>
    <scope>NUCLEOTIDE SEQUENCE [LARGE SCALE GENOMIC DNA]</scope>
    <source>
        <strain evidence="2">TK-2024</strain>
        <tissue evidence="2">Old leaves</tissue>
    </source>
</reference>
<dbReference type="Proteomes" id="UP001396334">
    <property type="component" value="Unassembled WGS sequence"/>
</dbReference>
<feature type="coiled-coil region" evidence="1">
    <location>
        <begin position="4"/>
        <end position="31"/>
    </location>
</feature>
<name>A0ABR2SXJ7_9ROSI</name>
<accession>A0ABR2SXJ7</accession>
<protein>
    <submittedName>
        <fullName evidence="2">Uncharacterized protein</fullName>
    </submittedName>
</protein>
<evidence type="ECO:0000313" key="2">
    <source>
        <dbReference type="EMBL" id="KAK9029967.1"/>
    </source>
</evidence>
<organism evidence="2 3">
    <name type="scientific">Hibiscus sabdariffa</name>
    <name type="common">roselle</name>
    <dbReference type="NCBI Taxonomy" id="183260"/>
    <lineage>
        <taxon>Eukaryota</taxon>
        <taxon>Viridiplantae</taxon>
        <taxon>Streptophyta</taxon>
        <taxon>Embryophyta</taxon>
        <taxon>Tracheophyta</taxon>
        <taxon>Spermatophyta</taxon>
        <taxon>Magnoliopsida</taxon>
        <taxon>eudicotyledons</taxon>
        <taxon>Gunneridae</taxon>
        <taxon>Pentapetalae</taxon>
        <taxon>rosids</taxon>
        <taxon>malvids</taxon>
        <taxon>Malvales</taxon>
        <taxon>Malvaceae</taxon>
        <taxon>Malvoideae</taxon>
        <taxon>Hibiscus</taxon>
    </lineage>
</organism>